<proteinExistence type="inferred from homology"/>
<organism evidence="6 7">
    <name type="scientific">Allacma fusca</name>
    <dbReference type="NCBI Taxonomy" id="39272"/>
    <lineage>
        <taxon>Eukaryota</taxon>
        <taxon>Metazoa</taxon>
        <taxon>Ecdysozoa</taxon>
        <taxon>Arthropoda</taxon>
        <taxon>Hexapoda</taxon>
        <taxon>Collembola</taxon>
        <taxon>Symphypleona</taxon>
        <taxon>Sminthuridae</taxon>
        <taxon>Allacma</taxon>
    </lineage>
</organism>
<accession>A0A8J2NVG2</accession>
<evidence type="ECO:0000256" key="4">
    <source>
        <dbReference type="ARBA" id="ARBA00023004"/>
    </source>
</evidence>
<dbReference type="GO" id="GO:0003834">
    <property type="term" value="F:beta-carotene 15,15'-dioxygenase activity"/>
    <property type="evidence" value="ECO:0007669"/>
    <property type="project" value="TreeGrafter"/>
</dbReference>
<dbReference type="OrthoDB" id="1069523at2759"/>
<dbReference type="PANTHER" id="PTHR10543">
    <property type="entry name" value="BETA-CAROTENE DIOXYGENASE"/>
    <property type="match status" value="1"/>
</dbReference>
<evidence type="ECO:0000256" key="2">
    <source>
        <dbReference type="ARBA" id="ARBA00022723"/>
    </source>
</evidence>
<feature type="binding site" evidence="5">
    <location>
        <position position="247"/>
    </location>
    <ligand>
        <name>Fe cation</name>
        <dbReference type="ChEBI" id="CHEBI:24875"/>
        <note>catalytic</note>
    </ligand>
</feature>
<gene>
    <name evidence="6" type="ORF">AFUS01_LOCUS9324</name>
</gene>
<dbReference type="Proteomes" id="UP000708208">
    <property type="component" value="Unassembled WGS sequence"/>
</dbReference>
<keyword evidence="2 5" id="KW-0479">Metal-binding</keyword>
<evidence type="ECO:0000256" key="1">
    <source>
        <dbReference type="ARBA" id="ARBA00006787"/>
    </source>
</evidence>
<dbReference type="GO" id="GO:0016121">
    <property type="term" value="P:carotene catabolic process"/>
    <property type="evidence" value="ECO:0007669"/>
    <property type="project" value="TreeGrafter"/>
</dbReference>
<dbReference type="GO" id="GO:0046872">
    <property type="term" value="F:metal ion binding"/>
    <property type="evidence" value="ECO:0007669"/>
    <property type="project" value="UniProtKB-KW"/>
</dbReference>
<dbReference type="AlphaFoldDB" id="A0A8J2NVG2"/>
<evidence type="ECO:0000313" key="7">
    <source>
        <dbReference type="Proteomes" id="UP000708208"/>
    </source>
</evidence>
<feature type="binding site" evidence="5">
    <location>
        <position position="186"/>
    </location>
    <ligand>
        <name>Fe cation</name>
        <dbReference type="ChEBI" id="CHEBI:24875"/>
        <note>catalytic</note>
    </ligand>
</feature>
<evidence type="ECO:0000313" key="6">
    <source>
        <dbReference type="EMBL" id="CAG7720032.1"/>
    </source>
</evidence>
<keyword evidence="7" id="KW-1185">Reference proteome</keyword>
<name>A0A8J2NVG2_9HEXA</name>
<keyword evidence="3" id="KW-0560">Oxidoreductase</keyword>
<dbReference type="GO" id="GO:0042574">
    <property type="term" value="P:retinal metabolic process"/>
    <property type="evidence" value="ECO:0007669"/>
    <property type="project" value="TreeGrafter"/>
</dbReference>
<comment type="similarity">
    <text evidence="1">Belongs to the carotenoid oxygenase family.</text>
</comment>
<dbReference type="EMBL" id="CAJVCH010066639">
    <property type="protein sequence ID" value="CAG7720032.1"/>
    <property type="molecule type" value="Genomic_DNA"/>
</dbReference>
<feature type="non-terminal residue" evidence="6">
    <location>
        <position position="1"/>
    </location>
</feature>
<protein>
    <submittedName>
        <fullName evidence="6">Uncharacterized protein</fullName>
    </submittedName>
</protein>
<comment type="cofactor">
    <cofactor evidence="5">
        <name>Fe(2+)</name>
        <dbReference type="ChEBI" id="CHEBI:29033"/>
    </cofactor>
    <text evidence="5">Binds 1 Fe(2+) ion per subunit.</text>
</comment>
<evidence type="ECO:0000256" key="3">
    <source>
        <dbReference type="ARBA" id="ARBA00023002"/>
    </source>
</evidence>
<dbReference type="InterPro" id="IPR004294">
    <property type="entry name" value="Carotenoid_Oase"/>
</dbReference>
<evidence type="ECO:0000256" key="5">
    <source>
        <dbReference type="PIRSR" id="PIRSR604294-1"/>
    </source>
</evidence>
<comment type="caution">
    <text evidence="6">The sequence shown here is derived from an EMBL/GenBank/DDBJ whole genome shotgun (WGS) entry which is preliminary data.</text>
</comment>
<dbReference type="Pfam" id="PF03055">
    <property type="entry name" value="RPE65"/>
    <property type="match status" value="1"/>
</dbReference>
<feature type="binding site" evidence="5">
    <location>
        <position position="318"/>
    </location>
    <ligand>
        <name>Fe cation</name>
        <dbReference type="ChEBI" id="CHEBI:24875"/>
        <note>catalytic</note>
    </ligand>
</feature>
<reference evidence="6" key="1">
    <citation type="submission" date="2021-06" db="EMBL/GenBank/DDBJ databases">
        <authorList>
            <person name="Hodson N. C."/>
            <person name="Mongue J. A."/>
            <person name="Jaron S. K."/>
        </authorList>
    </citation>
    <scope>NUCLEOTIDE SEQUENCE</scope>
</reference>
<sequence length="402" mass="44949">MAITYRKVDCENQYASLWRNYSLPTEEAAGQVKGKIPEWLEGTLITNGPGIKKIGDQVYNHLFDGLAVLHRYLIKDGTVKYMDRALESEAYKKNIAANRIVVSEFGTAGFPDPCKTIFQRLHTTFQTLTGTNLSDSCAVSVGYYGDQLYAMTETNAIRRIDPEDLKVIGNKTVITDYVAINHATAHPHVCKDGTIYNMGNNYSSAKGPHYVLAKIPPKFGSSDTCFKDAQIVAEIPFSSKRFPSYYHSFGITEDKLVFIESPWRVDIIKLFRSVLTNKTIDTAMVWKENSKARLHVVSLHGGKIHPVIYETEAFFAFHHINAYEDDGHIVVDVAGYDRIDKVLMTSAKGFTGDVSCIEHESTARRFVLPLNVENQSGDENLVTLKYTKARANLTGTKDGKPV</sequence>
<dbReference type="PANTHER" id="PTHR10543:SF24">
    <property type="entry name" value="CAROTENOID ISOMEROOXYGENASE"/>
    <property type="match status" value="1"/>
</dbReference>
<keyword evidence="4 5" id="KW-0408">Iron</keyword>
<dbReference type="GO" id="GO:0010436">
    <property type="term" value="F:carotenoid dioxygenase activity"/>
    <property type="evidence" value="ECO:0007669"/>
    <property type="project" value="TreeGrafter"/>
</dbReference>